<proteinExistence type="predicted"/>
<keyword evidence="1" id="KW-0614">Plasmid</keyword>
<evidence type="ECO:0000313" key="1">
    <source>
        <dbReference type="EMBL" id="CAH6374391.1"/>
    </source>
</evidence>
<protein>
    <submittedName>
        <fullName evidence="1">Nucleotidyltransferase domain-containing protein</fullName>
    </submittedName>
</protein>
<organism evidence="1 2">
    <name type="scientific">Enterobacter agglomerans</name>
    <name type="common">Erwinia herbicola</name>
    <name type="synonym">Pantoea agglomerans</name>
    <dbReference type="NCBI Taxonomy" id="549"/>
    <lineage>
        <taxon>Bacteria</taxon>
        <taxon>Pseudomonadati</taxon>
        <taxon>Pseudomonadota</taxon>
        <taxon>Gammaproteobacteria</taxon>
        <taxon>Enterobacterales</taxon>
        <taxon>Erwiniaceae</taxon>
        <taxon>Pantoea</taxon>
        <taxon>Pantoea agglomerans group</taxon>
    </lineage>
</organism>
<gene>
    <name evidence="1" type="ORF">DAPPPG734_23730</name>
</gene>
<dbReference type="SUPFAM" id="SSF81301">
    <property type="entry name" value="Nucleotidyltransferase"/>
    <property type="match status" value="1"/>
</dbReference>
<dbReference type="AlphaFoldDB" id="A0AAN2K759"/>
<name>A0AAN2K759_ENTAG</name>
<dbReference type="RefSeq" id="WP_031590798.1">
    <property type="nucleotide sequence ID" value="NZ_JBBJRJ010000017.1"/>
</dbReference>
<accession>A0AAN2K759</accession>
<reference evidence="1" key="1">
    <citation type="submission" date="2022-05" db="EMBL/GenBank/DDBJ databases">
        <authorList>
            <person name="Pothier F. J."/>
        </authorList>
    </citation>
    <scope>NUCLEOTIDE SEQUENCE</scope>
    <source>
        <strain evidence="1">DAPP-PG734</strain>
        <plasmid evidence="1">P2</plasmid>
    </source>
</reference>
<dbReference type="Proteomes" id="UP001158961">
    <property type="component" value="Plasmid P2"/>
</dbReference>
<dbReference type="InterPro" id="IPR043519">
    <property type="entry name" value="NT_sf"/>
</dbReference>
<evidence type="ECO:0000313" key="2">
    <source>
        <dbReference type="Proteomes" id="UP001158961"/>
    </source>
</evidence>
<geneLocation type="plasmid" evidence="1 2">
    <name>P2</name>
</geneLocation>
<dbReference type="EMBL" id="OW970317">
    <property type="protein sequence ID" value="CAH6374391.1"/>
    <property type="molecule type" value="Genomic_DNA"/>
</dbReference>
<sequence length="257" mass="29488">MAVDKYGFITQPDFKGFQQAFSQLVADVVQTLTTTFPDLIHSVYVYGSIIDATATERLSDLDLTVIYYREPDADATVKIDVVKTALEQDHPVVSKIDIDPGVLEEVMLPANGIRWGYWLKHHCVCVYGEDLRDRFEPFRPSRDIAVAVNGDFLEVLNGYVALMKPTLKPAQRNVLQRSAARKAIRSTNVLREDNDQDWPVTLKELGKKFNDRYPALAEEMDYLLSISHRPRGDIMVFARRITTFSYWLNAEFHTRQR</sequence>